<gene>
    <name evidence="16" type="ORF">SP90_16295</name>
</gene>
<dbReference type="PATRIC" id="fig|1560234.3.peg.2738"/>
<dbReference type="InterPro" id="IPR003374">
    <property type="entry name" value="ApbE-like_sf"/>
</dbReference>
<comment type="similarity">
    <text evidence="13">Belongs to the ApbE family.</text>
</comment>
<evidence type="ECO:0000256" key="12">
    <source>
        <dbReference type="ARBA" id="ARBA00048540"/>
    </source>
</evidence>
<evidence type="ECO:0000256" key="4">
    <source>
        <dbReference type="ARBA" id="ARBA00016337"/>
    </source>
</evidence>
<evidence type="ECO:0000256" key="8">
    <source>
        <dbReference type="ARBA" id="ARBA00022827"/>
    </source>
</evidence>
<dbReference type="NCBIfam" id="TIGR01409">
    <property type="entry name" value="TAT_signal_seq"/>
    <property type="match status" value="1"/>
</dbReference>
<comment type="subcellular location">
    <subcellularLocation>
        <location evidence="1">Periplasm</location>
    </subcellularLocation>
</comment>
<dbReference type="RefSeq" id="WP_066858796.1">
    <property type="nucleotide sequence ID" value="NZ_JXMS01000043.1"/>
</dbReference>
<dbReference type="OrthoDB" id="9778595at2"/>
<dbReference type="GO" id="GO:0046872">
    <property type="term" value="F:metal ion binding"/>
    <property type="evidence" value="ECO:0007669"/>
    <property type="project" value="UniProtKB-UniRule"/>
</dbReference>
<feature type="signal peptide" evidence="15">
    <location>
        <begin position="1"/>
        <end position="30"/>
    </location>
</feature>
<dbReference type="Gene3D" id="3.10.520.10">
    <property type="entry name" value="ApbE-like domains"/>
    <property type="match status" value="1"/>
</dbReference>
<dbReference type="PIRSF" id="PIRSF006268">
    <property type="entry name" value="ApbE"/>
    <property type="match status" value="1"/>
</dbReference>
<evidence type="ECO:0000256" key="11">
    <source>
        <dbReference type="ARBA" id="ARBA00031306"/>
    </source>
</evidence>
<dbReference type="InterPro" id="IPR019546">
    <property type="entry name" value="TAT_signal_bac_arc"/>
</dbReference>
<dbReference type="GO" id="GO:0042597">
    <property type="term" value="C:periplasmic space"/>
    <property type="evidence" value="ECO:0007669"/>
    <property type="project" value="UniProtKB-SubCell"/>
</dbReference>
<dbReference type="PROSITE" id="PS51318">
    <property type="entry name" value="TAT"/>
    <property type="match status" value="1"/>
</dbReference>
<evidence type="ECO:0000256" key="15">
    <source>
        <dbReference type="SAM" id="SignalP"/>
    </source>
</evidence>
<protein>
    <recommendedName>
        <fullName evidence="4 13">FAD:protein FMN transferase</fullName>
        <ecNumber evidence="3 13">2.7.1.180</ecNumber>
    </recommendedName>
    <alternativeName>
        <fullName evidence="11 13">Flavin transferase</fullName>
    </alternativeName>
</protein>
<dbReference type="EC" id="2.7.1.180" evidence="3 13"/>
<dbReference type="STRING" id="1560234.SP90_16295"/>
<feature type="binding site" evidence="14">
    <location>
        <position position="298"/>
    </location>
    <ligand>
        <name>Mg(2+)</name>
        <dbReference type="ChEBI" id="CHEBI:18420"/>
    </ligand>
</feature>
<name>A0A1B7X901_9BACT</name>
<reference evidence="16 17" key="1">
    <citation type="submission" date="2015-01" db="EMBL/GenBank/DDBJ databases">
        <title>Desulfovibrio sp. JC271 draft genome sequence.</title>
        <authorList>
            <person name="Shivani Y."/>
            <person name="Subhash Y."/>
            <person name="Sasikala C."/>
            <person name="Ramana C.V."/>
        </authorList>
    </citation>
    <scope>NUCLEOTIDE SEQUENCE [LARGE SCALE GENOMIC DNA]</scope>
    <source>
        <strain evidence="16 17">JC271</strain>
    </source>
</reference>
<comment type="catalytic activity">
    <reaction evidence="12 13">
        <text>L-threonyl-[protein] + FAD = FMN-L-threonyl-[protein] + AMP + H(+)</text>
        <dbReference type="Rhea" id="RHEA:36847"/>
        <dbReference type="Rhea" id="RHEA-COMP:11060"/>
        <dbReference type="Rhea" id="RHEA-COMP:11061"/>
        <dbReference type="ChEBI" id="CHEBI:15378"/>
        <dbReference type="ChEBI" id="CHEBI:30013"/>
        <dbReference type="ChEBI" id="CHEBI:57692"/>
        <dbReference type="ChEBI" id="CHEBI:74257"/>
        <dbReference type="ChEBI" id="CHEBI:456215"/>
        <dbReference type="EC" id="2.7.1.180"/>
    </reaction>
</comment>
<keyword evidence="10" id="KW-0408">Iron</keyword>
<keyword evidence="15" id="KW-0732">Signal</keyword>
<keyword evidence="8 13" id="KW-0274">FAD</keyword>
<evidence type="ECO:0000256" key="1">
    <source>
        <dbReference type="ARBA" id="ARBA00004418"/>
    </source>
</evidence>
<sequence>MTTSRRQFLQACGVLGLGAAVTGVPAVASAARVGNEYKVQETRFMMGTVVTITALHPSKQLGEEAIGRSFEEIARLEALLSRYQSDSPVSVLNRDGRVSGIPQELAEVVRSARLISKLSDNAFDVTIKPVVDLYTEKANRKGEMDLSRAEFEEALSLVDAGSLIQKRDSIRLNREGMGVTLDGIAKGYIVDKASAVLAAHGAKNHMINAGGDIRTMGEKAGSKPWVVAVQDPDKKGNYPAVIQMNTGALATSGGYEVFYDKNHMYHHLVSPESGLSPNNVASVSVMAPSVMEADALATAAFIMQSRKGLRFIESLNGREALIVTKNGMKLSTSQFG</sequence>
<evidence type="ECO:0000256" key="5">
    <source>
        <dbReference type="ARBA" id="ARBA00022630"/>
    </source>
</evidence>
<comment type="cofactor">
    <cofactor evidence="14">
        <name>Mg(2+)</name>
        <dbReference type="ChEBI" id="CHEBI:18420"/>
    </cofactor>
    <cofactor evidence="14">
        <name>Mn(2+)</name>
        <dbReference type="ChEBI" id="CHEBI:29035"/>
    </cofactor>
    <text evidence="14">Magnesium. Can also use manganese.</text>
</comment>
<dbReference type="EMBL" id="JXMS01000043">
    <property type="protein sequence ID" value="OBQ45770.1"/>
    <property type="molecule type" value="Genomic_DNA"/>
</dbReference>
<keyword evidence="6 13" id="KW-0808">Transferase</keyword>
<proteinExistence type="inferred from homology"/>
<evidence type="ECO:0000256" key="13">
    <source>
        <dbReference type="PIRNR" id="PIRNR006268"/>
    </source>
</evidence>
<evidence type="ECO:0000256" key="7">
    <source>
        <dbReference type="ARBA" id="ARBA00022723"/>
    </source>
</evidence>
<dbReference type="SUPFAM" id="SSF143631">
    <property type="entry name" value="ApbE-like"/>
    <property type="match status" value="1"/>
</dbReference>
<evidence type="ECO:0000256" key="6">
    <source>
        <dbReference type="ARBA" id="ARBA00022679"/>
    </source>
</evidence>
<organism evidence="16 17">
    <name type="scientific">Halodesulfovibrio spirochaetisodalis</name>
    <dbReference type="NCBI Taxonomy" id="1560234"/>
    <lineage>
        <taxon>Bacteria</taxon>
        <taxon>Pseudomonadati</taxon>
        <taxon>Thermodesulfobacteriota</taxon>
        <taxon>Desulfovibrionia</taxon>
        <taxon>Desulfovibrionales</taxon>
        <taxon>Desulfovibrionaceae</taxon>
        <taxon>Halodesulfovibrio</taxon>
    </lineage>
</organism>
<feature type="binding site" evidence="14">
    <location>
        <position position="183"/>
    </location>
    <ligand>
        <name>Mg(2+)</name>
        <dbReference type="ChEBI" id="CHEBI:18420"/>
    </ligand>
</feature>
<evidence type="ECO:0000313" key="16">
    <source>
        <dbReference type="EMBL" id="OBQ45770.1"/>
    </source>
</evidence>
<dbReference type="AlphaFoldDB" id="A0A1B7X901"/>
<dbReference type="PANTHER" id="PTHR30040">
    <property type="entry name" value="THIAMINE BIOSYNTHESIS LIPOPROTEIN APBE"/>
    <property type="match status" value="1"/>
</dbReference>
<keyword evidence="10" id="KW-0411">Iron-sulfur</keyword>
<dbReference type="Proteomes" id="UP000091979">
    <property type="component" value="Unassembled WGS sequence"/>
</dbReference>
<evidence type="ECO:0000256" key="9">
    <source>
        <dbReference type="ARBA" id="ARBA00022842"/>
    </source>
</evidence>
<feature type="binding site" evidence="14">
    <location>
        <position position="294"/>
    </location>
    <ligand>
        <name>Mg(2+)</name>
        <dbReference type="ChEBI" id="CHEBI:18420"/>
    </ligand>
</feature>
<dbReference type="PANTHER" id="PTHR30040:SF2">
    <property type="entry name" value="FAD:PROTEIN FMN TRANSFERASE"/>
    <property type="match status" value="1"/>
</dbReference>
<evidence type="ECO:0000256" key="10">
    <source>
        <dbReference type="ARBA" id="ARBA00023014"/>
    </source>
</evidence>
<keyword evidence="9 13" id="KW-0460">Magnesium</keyword>
<comment type="caution">
    <text evidence="16">The sequence shown here is derived from an EMBL/GenBank/DDBJ whole genome shotgun (WGS) entry which is preliminary data.</text>
</comment>
<evidence type="ECO:0000256" key="14">
    <source>
        <dbReference type="PIRSR" id="PIRSR006268-2"/>
    </source>
</evidence>
<accession>A0A1B7X901</accession>
<evidence type="ECO:0000256" key="3">
    <source>
        <dbReference type="ARBA" id="ARBA00011955"/>
    </source>
</evidence>
<dbReference type="GO" id="GO:0016740">
    <property type="term" value="F:transferase activity"/>
    <property type="evidence" value="ECO:0007669"/>
    <property type="project" value="UniProtKB-UniRule"/>
</dbReference>
<keyword evidence="5 13" id="KW-0285">Flavoprotein</keyword>
<keyword evidence="17" id="KW-1185">Reference proteome</keyword>
<evidence type="ECO:0000313" key="17">
    <source>
        <dbReference type="Proteomes" id="UP000091979"/>
    </source>
</evidence>
<dbReference type="InterPro" id="IPR006311">
    <property type="entry name" value="TAT_signal"/>
</dbReference>
<evidence type="ECO:0000256" key="2">
    <source>
        <dbReference type="ARBA" id="ARBA00011771"/>
    </source>
</evidence>
<feature type="chain" id="PRO_5039897402" description="FAD:protein FMN transferase" evidence="15">
    <location>
        <begin position="31"/>
        <end position="336"/>
    </location>
</feature>
<comment type="subunit">
    <text evidence="2">Heterodimer of a large and a small subunit.</text>
</comment>
<keyword evidence="7 13" id="KW-0479">Metal-binding</keyword>
<dbReference type="InterPro" id="IPR024932">
    <property type="entry name" value="ApbE"/>
</dbReference>
<dbReference type="GO" id="GO:0051536">
    <property type="term" value="F:iron-sulfur cluster binding"/>
    <property type="evidence" value="ECO:0007669"/>
    <property type="project" value="UniProtKB-KW"/>
</dbReference>
<keyword evidence="16" id="KW-0449">Lipoprotein</keyword>
<dbReference type="Pfam" id="PF02424">
    <property type="entry name" value="ApbE"/>
    <property type="match status" value="1"/>
</dbReference>